<dbReference type="SUPFAM" id="SSF81345">
    <property type="entry name" value="ABC transporter involved in vitamin B12 uptake, BtuC"/>
    <property type="match status" value="1"/>
</dbReference>
<dbReference type="PANTHER" id="PTHR30472:SF25">
    <property type="entry name" value="ABC TRANSPORTER PERMEASE PROTEIN MJ0876-RELATED"/>
    <property type="match status" value="1"/>
</dbReference>
<comment type="caution">
    <text evidence="10">The sequence shown here is derived from an EMBL/GenBank/DDBJ whole genome shotgun (WGS) entry which is preliminary data.</text>
</comment>
<dbReference type="Gene3D" id="1.10.3470.10">
    <property type="entry name" value="ABC transporter involved in vitamin B12 uptake, BtuC"/>
    <property type="match status" value="1"/>
</dbReference>
<evidence type="ECO:0000256" key="2">
    <source>
        <dbReference type="ARBA" id="ARBA00007935"/>
    </source>
</evidence>
<evidence type="ECO:0000256" key="9">
    <source>
        <dbReference type="SAM" id="Phobius"/>
    </source>
</evidence>
<dbReference type="CDD" id="cd06550">
    <property type="entry name" value="TM_ABC_iron-siderophores_like"/>
    <property type="match status" value="1"/>
</dbReference>
<feature type="transmembrane region" description="Helical" evidence="9">
    <location>
        <begin position="234"/>
        <end position="259"/>
    </location>
</feature>
<comment type="similarity">
    <text evidence="2">Belongs to the binding-protein-dependent transport system permease family. FecCD subfamily.</text>
</comment>
<keyword evidence="3" id="KW-0813">Transport</keyword>
<keyword evidence="6 9" id="KW-1133">Transmembrane helix</keyword>
<proteinExistence type="inferred from homology"/>
<evidence type="ECO:0000256" key="8">
    <source>
        <dbReference type="SAM" id="MobiDB-lite"/>
    </source>
</evidence>
<feature type="region of interest" description="Disordered" evidence="8">
    <location>
        <begin position="1"/>
        <end position="24"/>
    </location>
</feature>
<evidence type="ECO:0000313" key="11">
    <source>
        <dbReference type="Proteomes" id="UP001500603"/>
    </source>
</evidence>
<dbReference type="InterPro" id="IPR037294">
    <property type="entry name" value="ABC_BtuC-like"/>
</dbReference>
<feature type="transmembrane region" description="Helical" evidence="9">
    <location>
        <begin position="192"/>
        <end position="214"/>
    </location>
</feature>
<dbReference type="Proteomes" id="UP001500603">
    <property type="component" value="Unassembled WGS sequence"/>
</dbReference>
<feature type="transmembrane region" description="Helical" evidence="9">
    <location>
        <begin position="348"/>
        <end position="369"/>
    </location>
</feature>
<evidence type="ECO:0000256" key="6">
    <source>
        <dbReference type="ARBA" id="ARBA00022989"/>
    </source>
</evidence>
<keyword evidence="11" id="KW-1185">Reference proteome</keyword>
<comment type="subcellular location">
    <subcellularLocation>
        <location evidence="1">Cell membrane</location>
        <topology evidence="1">Multi-pass membrane protein</topology>
    </subcellularLocation>
</comment>
<sequence length="377" mass="39397">MTADAETAATAENEDEATISDSSQEVAAQAEGATRAYRSMVARRRLIVLGLFVLTVVLFLADVGVGGSGLTLTELLQACFTPWNAQETVLQIVWNIRMPMSVVGLLVGAALAVAGVQMQTILNNPLAEPYTLGISAAAGFGASLSVVVGTSAIPFIGPLLGMAGSAWLFAAIACGVILAFSAVRGANTETMILLGIAMVFLFSALLSLMQYVASDAQLQQVVFWTLGSLGRADWPQVILLAVVLGLITPIFWRASWTLTTFRLGDDRARALGVSVERTRMVVLIAVSLLAATAVAIAGTIGFVGLVGPHAARMLVGENQRHFLPASALCGAILLCGASLASKLLVPGVIVPVGIITSIVGVPLFLVLILTKRRQLWS</sequence>
<feature type="transmembrane region" description="Helical" evidence="9">
    <location>
        <begin position="98"/>
        <end position="118"/>
    </location>
</feature>
<evidence type="ECO:0000256" key="3">
    <source>
        <dbReference type="ARBA" id="ARBA00022448"/>
    </source>
</evidence>
<evidence type="ECO:0000256" key="7">
    <source>
        <dbReference type="ARBA" id="ARBA00023136"/>
    </source>
</evidence>
<dbReference type="InterPro" id="IPR000522">
    <property type="entry name" value="ABC_transptr_permease_BtuC"/>
</dbReference>
<evidence type="ECO:0000256" key="5">
    <source>
        <dbReference type="ARBA" id="ARBA00022692"/>
    </source>
</evidence>
<feature type="compositionally biased region" description="Low complexity" evidence="8">
    <location>
        <begin position="1"/>
        <end position="11"/>
    </location>
</feature>
<feature type="transmembrane region" description="Helical" evidence="9">
    <location>
        <begin position="280"/>
        <end position="302"/>
    </location>
</feature>
<keyword evidence="7 9" id="KW-0472">Membrane</keyword>
<keyword evidence="5 9" id="KW-0812">Transmembrane</keyword>
<reference evidence="11" key="1">
    <citation type="journal article" date="2019" name="Int. J. Syst. Evol. Microbiol.">
        <title>The Global Catalogue of Microorganisms (GCM) 10K type strain sequencing project: providing services to taxonomists for standard genome sequencing and annotation.</title>
        <authorList>
            <consortium name="The Broad Institute Genomics Platform"/>
            <consortium name="The Broad Institute Genome Sequencing Center for Infectious Disease"/>
            <person name="Wu L."/>
            <person name="Ma J."/>
        </authorList>
    </citation>
    <scope>NUCLEOTIDE SEQUENCE [LARGE SCALE GENOMIC DNA]</scope>
    <source>
        <strain evidence="11">JCM 18298</strain>
    </source>
</reference>
<feature type="transmembrane region" description="Helical" evidence="9">
    <location>
        <begin position="46"/>
        <end position="65"/>
    </location>
</feature>
<feature type="transmembrane region" description="Helical" evidence="9">
    <location>
        <begin position="130"/>
        <end position="153"/>
    </location>
</feature>
<feature type="transmembrane region" description="Helical" evidence="9">
    <location>
        <begin position="159"/>
        <end position="180"/>
    </location>
</feature>
<evidence type="ECO:0000256" key="1">
    <source>
        <dbReference type="ARBA" id="ARBA00004651"/>
    </source>
</evidence>
<protein>
    <submittedName>
        <fullName evidence="10">Iron ABC transporter permease</fullName>
    </submittedName>
</protein>
<evidence type="ECO:0000313" key="10">
    <source>
        <dbReference type="EMBL" id="GAA5043035.1"/>
    </source>
</evidence>
<dbReference type="EMBL" id="BAABJM010000001">
    <property type="protein sequence ID" value="GAA5043035.1"/>
    <property type="molecule type" value="Genomic_DNA"/>
</dbReference>
<accession>A0ABP9JSQ8</accession>
<evidence type="ECO:0000256" key="4">
    <source>
        <dbReference type="ARBA" id="ARBA00022475"/>
    </source>
</evidence>
<dbReference type="PANTHER" id="PTHR30472">
    <property type="entry name" value="FERRIC ENTEROBACTIN TRANSPORT SYSTEM PERMEASE PROTEIN"/>
    <property type="match status" value="1"/>
</dbReference>
<dbReference type="RefSeq" id="WP_345493248.1">
    <property type="nucleotide sequence ID" value="NZ_BAABJM010000001.1"/>
</dbReference>
<organism evidence="10 11">
    <name type="scientific">Nocardia callitridis</name>
    <dbReference type="NCBI Taxonomy" id="648753"/>
    <lineage>
        <taxon>Bacteria</taxon>
        <taxon>Bacillati</taxon>
        <taxon>Actinomycetota</taxon>
        <taxon>Actinomycetes</taxon>
        <taxon>Mycobacteriales</taxon>
        <taxon>Nocardiaceae</taxon>
        <taxon>Nocardia</taxon>
    </lineage>
</organism>
<dbReference type="Pfam" id="PF01032">
    <property type="entry name" value="FecCD"/>
    <property type="match status" value="1"/>
</dbReference>
<gene>
    <name evidence="10" type="ORF">GCM10023318_04020</name>
</gene>
<keyword evidence="4" id="KW-1003">Cell membrane</keyword>
<name>A0ABP9JSQ8_9NOCA</name>